<evidence type="ECO:0000256" key="14">
    <source>
        <dbReference type="ARBA" id="ARBA00022927"/>
    </source>
</evidence>
<evidence type="ECO:0000259" key="28">
    <source>
        <dbReference type="PROSITE" id="PS50250"/>
    </source>
</evidence>
<evidence type="ECO:0000256" key="21">
    <source>
        <dbReference type="ARBA" id="ARBA00038443"/>
    </source>
</evidence>
<evidence type="ECO:0000256" key="8">
    <source>
        <dbReference type="ARBA" id="ARBA00022481"/>
    </source>
</evidence>
<evidence type="ECO:0000256" key="6">
    <source>
        <dbReference type="ARBA" id="ARBA00022448"/>
    </source>
</evidence>
<dbReference type="InterPro" id="IPR005062">
    <property type="entry name" value="SAC3/GANP/THP3_conserved"/>
</dbReference>
<dbReference type="SMART" id="SM00360">
    <property type="entry name" value="RRM"/>
    <property type="match status" value="1"/>
</dbReference>
<keyword evidence="24" id="KW-0694">RNA-binding</keyword>
<keyword evidence="18" id="KW-0906">Nuclear pore complex</keyword>
<evidence type="ECO:0000256" key="20">
    <source>
        <dbReference type="ARBA" id="ARBA00023315"/>
    </source>
</evidence>
<dbReference type="InterPro" id="IPR045107">
    <property type="entry name" value="SAC3/GANP/THP3"/>
</dbReference>
<dbReference type="FunFam" id="1.25.40.990:FF:000003">
    <property type="entry name" value="germinal-center associated nuclear protein isoform X2"/>
    <property type="match status" value="1"/>
</dbReference>
<keyword evidence="6" id="KW-0813">Transport</keyword>
<evidence type="ECO:0000256" key="3">
    <source>
        <dbReference type="ARBA" id="ARBA00004567"/>
    </source>
</evidence>
<proteinExistence type="inferred from homology"/>
<protein>
    <recommendedName>
        <fullName evidence="23">Germinal-center associated nuclear protein</fullName>
        <ecNumber evidence="5">2.3.1.48</ecNumber>
    </recommendedName>
</protein>
<evidence type="ECO:0000256" key="17">
    <source>
        <dbReference type="ARBA" id="ARBA00023054"/>
    </source>
</evidence>
<sequence>MQTISSTAEVQGAGTSLFGGQGTQTSRIVFDGQGTKTGSVFSGLGTQTSTSIFGGQGTQGNTSIFGGQGTQTVSIFGGQGIQTGPSFTGQRTTTGSTFGGKTFHTGPSFGAQGMQSGSSGFGGQGTLSGFGSQEMPPESSLGGQAILGTAQTASIFGGQAEQVSFTSKPGNDRAINSGTCFGSATTTASFFNPPNPSVFSETSSSKTLFGGKLKTNTNKLNDQSGIGVEEREGTTQSKSGLLWASGNEASKLSSSQSISSSQLRSPIFRMSNSGGHGSQNTQENTNSSDQQKTLLSSSRKRTSSVSSANSTYSEKSAMNTSSGAFPGSNAMSLFSVPVKQTSAPEATGQSASQLSPNTGSWQNQHFSASFGQPKQFDNLQSSKSLFGKTQENTAKETVQFSRQTQGSMFPVTQSSNEIVELGKHSSTSSANLQGPKLFGHVPQAPALSEIDSSLFGKSQTSSRLSRTASSFNLMQHAEREANDTHEEFQERTSGNQDQNIKSPPRQSLTKWNKARDNAPQEDHRKRSQPSSTQETELRQSKRSRFPGGQESASSPPARPRLLSARRSTEDLSSKTIIVVKEIPAHLNKQTTLRNHFSQFGNILRLHILANKRSANITFETHEQAQNAKNEGKHLSKNGPPLSIFWRAASVKSPESRKSSESLSRKRNLFSSIVDDELASMAGTSDYQEEMAGTSAQDKPRISRPGKETQKPPTSRRHSPTPPPTSSATSVSHSAAPDLEVAKEMLKKIFRAKAKDTTEKIAILDAKDKFLKILRGRQQSDLASAKAFLGTCPDMCPEKERYYREDIRRLALYEVIPSTLTSVTGQKSKVDHSRAVKEYSRSSADQEEPLPHELRPLPVLVKTMHYLLTEIADQGGDGQWAEWYDFLWNRTRGIRKDITQQQLCDIQVAELLEKCTRFHIFCSERLCEEDMMTFDAKINNENLTKCLQTLKELYADLEKRQVYCPNEAEFRGYMVLMNLNEGDILREIQQLRPEIRDSPQISFAVKAYNALNSNNYVRFFRLFQEASFLNGCVLHRYFNQIRSKALLIIMKALGALGKNRVMYPIEEMIRLLCFEDSKEVVDFCDHYCLATEGSDVVMDSKAYLEPESAIPQKRSQSLIEVKQTVSVGETLNGGPLPQLDISTPAGSFDPDGGFVMSHDIQEALASSGLLGSKTIVSSTSEPISEQANSREESAHSQTHSPDERSASLRLVPEMRREKLTASNEVIKSIARMLILEVIDSSSTDIAQEVLAVQREYNITLMAHVDDIVSYTVTECLGQLAREVYEQEECILRKALEVEMAQQRQRVFDMLCQDITDDTMSEMVKILAQDEMRLVQAELKAQSLERASQTCRDELVSKGLEDMLLDIAHEVYQVDVVAKQERLEATERCVQLGVCRKFFQSWRKSYQRRMKVKRSMLDFPSAPPSRTVAEQLRQLVPGRSDQRISQKAFYIGHRVKLSIESPMEVIRQQLQLSTRLSMASAIKMLCNLLLWRPLDLEATVGPQLQRAYQNWKEESLIEQDTVAAQWKLLVSLPCDASDDVETFLQWIKAKLCKDGNRAKVVKSPSYEGQVLSVCQMKPSVGSGSHSALCVRCFQGVWTEDQELNVLKEDVLKGSSALLFLSSPVEMLLTNNTSLSEITWNNDRKRLNQILKQKRKEPALPLVIMMPRLTKENQISLKILDECLGLASLYQQNLVSAVHVAQPVVSDQEILDNYEDWTSQLTNSLRFAVGNIPVPPKLRVKPVSDYVEDAVVEFYKATVYQDLRTRKKHQMLHQSPNTLISLYNEVIEHVAMVSASSSLTDMSWPAPEFEGYREKVELQASWNTESHLSDLYELIAKMRLPRFHYSDLDSDSWSTMCQDVWSYIERLTKKDSGSAKIHLHQEVAMLLSKAKKNFDQFCWLSLVDGPCEPTYVNMTWTDLVDACIHYKLFSLRTGHICLPKPESEDNEEPEEEEFEEILVYYQEFELEDWEPPGAWLDAMKDTETAEKGQIKPTVLKAASKLKTSCKSYLGDVNLTTNKATGGTVAALTDVNLTTNKAPGVQDASFQASTSSWETLKEHYRKEREASYKYEQSLTSFLEDPSLSGAQHEAGPGLFPFTSNITPITSNITPLTRARSQEVDENLPRSRQSGRSGEAQDSILLGTPRITARHVATANNMSAKMKGSQPKQDLRTTVTEKLSTPSLSDKLKDLENMMIAEREADKLFEMKLKALHDGPFI</sequence>
<evidence type="ECO:0000313" key="29">
    <source>
        <dbReference type="EMBL" id="CAL1527063.1"/>
    </source>
</evidence>
<dbReference type="PROSITE" id="PS50250">
    <property type="entry name" value="PCI"/>
    <property type="match status" value="1"/>
</dbReference>
<evidence type="ECO:0000256" key="10">
    <source>
        <dbReference type="ARBA" id="ARBA00022553"/>
    </source>
</evidence>
<feature type="region of interest" description="Disordered" evidence="26">
    <location>
        <begin position="680"/>
        <end position="736"/>
    </location>
</feature>
<dbReference type="GO" id="GO:0015031">
    <property type="term" value="P:protein transport"/>
    <property type="evidence" value="ECO:0007669"/>
    <property type="project" value="UniProtKB-KW"/>
</dbReference>
<dbReference type="GO" id="GO:0002376">
    <property type="term" value="P:immune system process"/>
    <property type="evidence" value="ECO:0007669"/>
    <property type="project" value="UniProtKB-KW"/>
</dbReference>
<feature type="domain" description="PCI" evidence="28">
    <location>
        <begin position="934"/>
        <end position="1119"/>
    </location>
</feature>
<dbReference type="Pfam" id="PF16769">
    <property type="entry name" value="MCM3AP_GANP"/>
    <property type="match status" value="1"/>
</dbReference>
<keyword evidence="13" id="KW-0391">Immunity</keyword>
<dbReference type="SUPFAM" id="SSF54928">
    <property type="entry name" value="RNA-binding domain, RBD"/>
    <property type="match status" value="1"/>
</dbReference>
<feature type="compositionally biased region" description="Basic and acidic residues" evidence="26">
    <location>
        <begin position="2111"/>
        <end position="2120"/>
    </location>
</feature>
<keyword evidence="14" id="KW-0653">Protein transport</keyword>
<dbReference type="Gene3D" id="3.30.70.330">
    <property type="match status" value="1"/>
</dbReference>
<feature type="compositionally biased region" description="Polar residues" evidence="26">
    <location>
        <begin position="270"/>
        <end position="295"/>
    </location>
</feature>
<evidence type="ECO:0000256" key="1">
    <source>
        <dbReference type="ARBA" id="ARBA00004286"/>
    </source>
</evidence>
<feature type="compositionally biased region" description="Low complexity" evidence="26">
    <location>
        <begin position="551"/>
        <end position="565"/>
    </location>
</feature>
<accession>A0AAV2H0C9</accession>
<dbReference type="GO" id="GO:0005737">
    <property type="term" value="C:cytoplasm"/>
    <property type="evidence" value="ECO:0007669"/>
    <property type="project" value="UniProtKB-SubCell"/>
</dbReference>
<evidence type="ECO:0000256" key="23">
    <source>
        <dbReference type="ARBA" id="ARBA00069544"/>
    </source>
</evidence>
<evidence type="ECO:0000256" key="7">
    <source>
        <dbReference type="ARBA" id="ARBA00022454"/>
    </source>
</evidence>
<dbReference type="PANTHER" id="PTHR12436">
    <property type="entry name" value="80 KDA MCM3-ASSOCIATED PROTEIN"/>
    <property type="match status" value="1"/>
</dbReference>
<keyword evidence="12" id="KW-0509">mRNA transport</keyword>
<comment type="function">
    <text evidence="22">As a component of the TREX-2 complex, involved in the export of mRNAs to the cytoplasm through the nuclear pores. Through the acetylation of histones, affects the assembly of nucleosomes at immunoglobulin variable region genes and promotes the recruitment and positioning of transcription complex to favor DNA cytosine deaminase AICDA/AID targeting, hence promoting somatic hypermutations.</text>
</comment>
<evidence type="ECO:0000313" key="30">
    <source>
        <dbReference type="Proteomes" id="UP001497497"/>
    </source>
</evidence>
<feature type="region of interest" description="Disordered" evidence="26">
    <location>
        <begin position="479"/>
        <end position="569"/>
    </location>
</feature>
<dbReference type="GO" id="GO:0061733">
    <property type="term" value="F:protein-lysine-acetyltransferase activity"/>
    <property type="evidence" value="ECO:0007669"/>
    <property type="project" value="UniProtKB-EC"/>
</dbReference>
<feature type="region of interest" description="Disordered" evidence="26">
    <location>
        <begin position="2107"/>
        <end position="2135"/>
    </location>
</feature>
<evidence type="ECO:0000256" key="26">
    <source>
        <dbReference type="SAM" id="MobiDB-lite"/>
    </source>
</evidence>
<feature type="compositionally biased region" description="Polar residues" evidence="26">
    <location>
        <begin position="1177"/>
        <end position="1186"/>
    </location>
</feature>
<comment type="caution">
    <text evidence="29">The sequence shown here is derived from an EMBL/GenBank/DDBJ whole genome shotgun (WGS) entry which is preliminary data.</text>
</comment>
<feature type="compositionally biased region" description="Basic and acidic residues" evidence="26">
    <location>
        <begin position="1187"/>
        <end position="1209"/>
    </location>
</feature>
<evidence type="ECO:0000256" key="11">
    <source>
        <dbReference type="ARBA" id="ARBA00022679"/>
    </source>
</evidence>
<dbReference type="InterPro" id="IPR000504">
    <property type="entry name" value="RRM_dom"/>
</dbReference>
<feature type="region of interest" description="Disordered" evidence="26">
    <location>
        <begin position="339"/>
        <end position="409"/>
    </location>
</feature>
<feature type="compositionally biased region" description="Polar residues" evidence="26">
    <location>
        <begin position="491"/>
        <end position="510"/>
    </location>
</feature>
<feature type="compositionally biased region" description="Polar residues" evidence="26">
    <location>
        <begin position="195"/>
        <end position="207"/>
    </location>
</feature>
<dbReference type="EC" id="2.3.1.48" evidence="5"/>
<dbReference type="InterPro" id="IPR031907">
    <property type="entry name" value="MCM3AP_GANP"/>
</dbReference>
<feature type="compositionally biased region" description="Polar residues" evidence="26">
    <location>
        <begin position="214"/>
        <end position="224"/>
    </location>
</feature>
<dbReference type="InterPro" id="IPR000717">
    <property type="entry name" value="PCI_dom"/>
</dbReference>
<evidence type="ECO:0000256" key="4">
    <source>
        <dbReference type="ARBA" id="ARBA00004642"/>
    </source>
</evidence>
<dbReference type="Pfam" id="PF03399">
    <property type="entry name" value="SAC3_GANP"/>
    <property type="match status" value="1"/>
</dbReference>
<feature type="compositionally biased region" description="Basic and acidic residues" evidence="26">
    <location>
        <begin position="479"/>
        <end position="490"/>
    </location>
</feature>
<evidence type="ECO:0000256" key="2">
    <source>
        <dbReference type="ARBA" id="ARBA00004496"/>
    </source>
</evidence>
<dbReference type="Gene3D" id="1.25.40.990">
    <property type="match status" value="1"/>
</dbReference>
<name>A0AAV2H0C9_LYMST</name>
<dbReference type="Proteomes" id="UP001497497">
    <property type="component" value="Unassembled WGS sequence"/>
</dbReference>
<keyword evidence="30" id="KW-1185">Reference proteome</keyword>
<dbReference type="InterPro" id="IPR035979">
    <property type="entry name" value="RBD_domain_sf"/>
</dbReference>
<dbReference type="GO" id="GO:0070390">
    <property type="term" value="C:transcription export complex 2"/>
    <property type="evidence" value="ECO:0007669"/>
    <property type="project" value="TreeGrafter"/>
</dbReference>
<dbReference type="GO" id="GO:0003723">
    <property type="term" value="F:RNA binding"/>
    <property type="evidence" value="ECO:0007669"/>
    <property type="project" value="UniProtKB-UniRule"/>
</dbReference>
<dbReference type="GO" id="GO:0006406">
    <property type="term" value="P:mRNA export from nucleus"/>
    <property type="evidence" value="ECO:0007669"/>
    <property type="project" value="TreeGrafter"/>
</dbReference>
<evidence type="ECO:0000259" key="27">
    <source>
        <dbReference type="PROSITE" id="PS50102"/>
    </source>
</evidence>
<feature type="region of interest" description="Disordered" evidence="26">
    <location>
        <begin position="1177"/>
        <end position="1209"/>
    </location>
</feature>
<dbReference type="EMBL" id="CAXITT010000012">
    <property type="protein sequence ID" value="CAL1527063.1"/>
    <property type="molecule type" value="Genomic_DNA"/>
</dbReference>
<dbReference type="GO" id="GO:0005654">
    <property type="term" value="C:nucleoplasm"/>
    <property type="evidence" value="ECO:0007669"/>
    <property type="project" value="UniProtKB-SubCell"/>
</dbReference>
<evidence type="ECO:0000256" key="16">
    <source>
        <dbReference type="ARBA" id="ARBA00023010"/>
    </source>
</evidence>
<feature type="region of interest" description="Disordered" evidence="26">
    <location>
        <begin position="253"/>
        <end position="320"/>
    </location>
</feature>
<keyword evidence="15" id="KW-0007">Acetylation</keyword>
<evidence type="ECO:0000256" key="18">
    <source>
        <dbReference type="ARBA" id="ARBA00023132"/>
    </source>
</evidence>
<evidence type="ECO:0000256" key="22">
    <source>
        <dbReference type="ARBA" id="ARBA00055631"/>
    </source>
</evidence>
<evidence type="ECO:0000256" key="24">
    <source>
        <dbReference type="PROSITE-ProRule" id="PRU00176"/>
    </source>
</evidence>
<feature type="compositionally biased region" description="Basic and acidic residues" evidence="26">
    <location>
        <begin position="697"/>
        <end position="709"/>
    </location>
</feature>
<feature type="compositionally biased region" description="Basic and acidic residues" evidence="26">
    <location>
        <begin position="513"/>
        <end position="524"/>
    </location>
</feature>
<keyword evidence="16" id="KW-0811">Translocation</keyword>
<dbReference type="GO" id="GO:0005694">
    <property type="term" value="C:chromosome"/>
    <property type="evidence" value="ECO:0007669"/>
    <property type="project" value="UniProtKB-SubCell"/>
</dbReference>
<keyword evidence="8" id="KW-0488">Methylation</keyword>
<comment type="subcellular location">
    <subcellularLocation>
        <location evidence="1">Chromosome</location>
    </subcellularLocation>
    <subcellularLocation>
        <location evidence="2">Cytoplasm</location>
    </subcellularLocation>
    <subcellularLocation>
        <location evidence="3">Nucleus</location>
        <location evidence="3">Nuclear pore complex</location>
    </subcellularLocation>
    <subcellularLocation>
        <location evidence="4">Nucleus</location>
        <location evidence="4">Nucleoplasm</location>
    </subcellularLocation>
</comment>
<keyword evidence="10" id="KW-0597">Phosphoprotein</keyword>
<evidence type="ECO:0000256" key="19">
    <source>
        <dbReference type="ARBA" id="ARBA00023242"/>
    </source>
</evidence>
<dbReference type="Pfam" id="PF00076">
    <property type="entry name" value="RRM_1"/>
    <property type="match status" value="1"/>
</dbReference>
<evidence type="ECO:0000256" key="15">
    <source>
        <dbReference type="ARBA" id="ARBA00022990"/>
    </source>
</evidence>
<feature type="compositionally biased region" description="Low complexity" evidence="26">
    <location>
        <begin position="725"/>
        <end position="736"/>
    </location>
</feature>
<comment type="similarity">
    <text evidence="21">Belongs to the SAC3 family.</text>
</comment>
<evidence type="ECO:0000256" key="13">
    <source>
        <dbReference type="ARBA" id="ARBA00022859"/>
    </source>
</evidence>
<evidence type="ECO:0000256" key="25">
    <source>
        <dbReference type="SAM" id="Coils"/>
    </source>
</evidence>
<dbReference type="PANTHER" id="PTHR12436:SF3">
    <property type="entry name" value="GERMINAL-CENTER ASSOCIATED NUCLEAR PROTEIN"/>
    <property type="match status" value="1"/>
</dbReference>
<feature type="domain" description="RRM" evidence="27">
    <location>
        <begin position="575"/>
        <end position="648"/>
    </location>
</feature>
<organism evidence="29 30">
    <name type="scientific">Lymnaea stagnalis</name>
    <name type="common">Great pond snail</name>
    <name type="synonym">Helix stagnalis</name>
    <dbReference type="NCBI Taxonomy" id="6523"/>
    <lineage>
        <taxon>Eukaryota</taxon>
        <taxon>Metazoa</taxon>
        <taxon>Spiralia</taxon>
        <taxon>Lophotrochozoa</taxon>
        <taxon>Mollusca</taxon>
        <taxon>Gastropoda</taxon>
        <taxon>Heterobranchia</taxon>
        <taxon>Euthyneura</taxon>
        <taxon>Panpulmonata</taxon>
        <taxon>Hygrophila</taxon>
        <taxon>Lymnaeoidea</taxon>
        <taxon>Lymnaeidae</taxon>
        <taxon>Lymnaea</taxon>
    </lineage>
</organism>
<evidence type="ECO:0000256" key="12">
    <source>
        <dbReference type="ARBA" id="ARBA00022816"/>
    </source>
</evidence>
<keyword evidence="9" id="KW-0963">Cytoplasm</keyword>
<keyword evidence="11" id="KW-0808">Transferase</keyword>
<gene>
    <name evidence="29" type="ORF">GSLYS_00001240001</name>
</gene>
<feature type="compositionally biased region" description="Low complexity" evidence="26">
    <location>
        <begin position="253"/>
        <end position="265"/>
    </location>
</feature>
<feature type="coiled-coil region" evidence="25">
    <location>
        <begin position="1325"/>
        <end position="1352"/>
    </location>
</feature>
<keyword evidence="20" id="KW-0012">Acyltransferase</keyword>
<evidence type="ECO:0000256" key="5">
    <source>
        <dbReference type="ARBA" id="ARBA00013184"/>
    </source>
</evidence>
<dbReference type="GO" id="GO:0005643">
    <property type="term" value="C:nuclear pore"/>
    <property type="evidence" value="ECO:0007669"/>
    <property type="project" value="UniProtKB-SubCell"/>
</dbReference>
<feature type="region of interest" description="Disordered" evidence="26">
    <location>
        <begin position="195"/>
        <end position="238"/>
    </location>
</feature>
<dbReference type="InterPro" id="IPR012677">
    <property type="entry name" value="Nucleotide-bd_a/b_plait_sf"/>
</dbReference>
<dbReference type="PROSITE" id="PS50102">
    <property type="entry name" value="RRM"/>
    <property type="match status" value="1"/>
</dbReference>
<evidence type="ECO:0000256" key="9">
    <source>
        <dbReference type="ARBA" id="ARBA00022490"/>
    </source>
</evidence>
<reference evidence="29 30" key="1">
    <citation type="submission" date="2024-04" db="EMBL/GenBank/DDBJ databases">
        <authorList>
            <consortium name="Genoscope - CEA"/>
            <person name="William W."/>
        </authorList>
    </citation>
    <scope>NUCLEOTIDE SEQUENCE [LARGE SCALE GENOMIC DNA]</scope>
</reference>
<keyword evidence="19" id="KW-0539">Nucleus</keyword>
<feature type="compositionally biased region" description="Low complexity" evidence="26">
    <location>
        <begin position="303"/>
        <end position="313"/>
    </location>
</feature>
<keyword evidence="7" id="KW-0158">Chromosome</keyword>
<keyword evidence="17 25" id="KW-0175">Coiled coil</keyword>